<keyword evidence="1 5" id="KW-0436">Ligase</keyword>
<evidence type="ECO:0000256" key="4">
    <source>
        <dbReference type="ARBA" id="ARBA00048819"/>
    </source>
</evidence>
<dbReference type="NCBIfam" id="TIGR02050">
    <property type="entry name" value="gshA_cyan_rel"/>
    <property type="match status" value="1"/>
</dbReference>
<evidence type="ECO:0000256" key="6">
    <source>
        <dbReference type="SAM" id="MobiDB-lite"/>
    </source>
</evidence>
<evidence type="ECO:0000256" key="1">
    <source>
        <dbReference type="ARBA" id="ARBA00022598"/>
    </source>
</evidence>
<keyword evidence="8" id="KW-1185">Reference proteome</keyword>
<keyword evidence="2 5" id="KW-0547">Nucleotide-binding</keyword>
<comment type="catalytic activity">
    <reaction evidence="4 5">
        <text>L-cysteine + L-glutamate + ATP = gamma-L-glutamyl-L-cysteine + ADP + phosphate + H(+)</text>
        <dbReference type="Rhea" id="RHEA:13285"/>
        <dbReference type="ChEBI" id="CHEBI:15378"/>
        <dbReference type="ChEBI" id="CHEBI:29985"/>
        <dbReference type="ChEBI" id="CHEBI:30616"/>
        <dbReference type="ChEBI" id="CHEBI:35235"/>
        <dbReference type="ChEBI" id="CHEBI:43474"/>
        <dbReference type="ChEBI" id="CHEBI:58173"/>
        <dbReference type="ChEBI" id="CHEBI:456216"/>
        <dbReference type="EC" id="6.3.2.2"/>
    </reaction>
</comment>
<dbReference type="SUPFAM" id="SSF55931">
    <property type="entry name" value="Glutamine synthetase/guanido kinase"/>
    <property type="match status" value="1"/>
</dbReference>
<evidence type="ECO:0000256" key="3">
    <source>
        <dbReference type="ARBA" id="ARBA00022840"/>
    </source>
</evidence>
<comment type="caution">
    <text evidence="7">The sequence shown here is derived from an EMBL/GenBank/DDBJ whole genome shotgun (WGS) entry which is preliminary data.</text>
</comment>
<accession>A0ABP5E3D8</accession>
<evidence type="ECO:0000256" key="5">
    <source>
        <dbReference type="HAMAP-Rule" id="MF_01609"/>
    </source>
</evidence>
<dbReference type="HAMAP" id="MF_01609">
    <property type="entry name" value="Glu_cys_ligase_2"/>
    <property type="match status" value="1"/>
</dbReference>
<evidence type="ECO:0000313" key="8">
    <source>
        <dbReference type="Proteomes" id="UP001500326"/>
    </source>
</evidence>
<dbReference type="InterPro" id="IPR011793">
    <property type="entry name" value="YbdK"/>
</dbReference>
<gene>
    <name evidence="7" type="ORF">GCM10009777_27980</name>
</gene>
<dbReference type="PANTHER" id="PTHR36510:SF1">
    <property type="entry name" value="GLUTAMATE--CYSTEINE LIGASE 2-RELATED"/>
    <property type="match status" value="1"/>
</dbReference>
<keyword evidence="3 5" id="KW-0067">ATP-binding</keyword>
<dbReference type="Gene3D" id="3.30.590.20">
    <property type="match status" value="1"/>
</dbReference>
<organism evidence="7 8">
    <name type="scientific">Microbacterium pumilum</name>
    <dbReference type="NCBI Taxonomy" id="344165"/>
    <lineage>
        <taxon>Bacteria</taxon>
        <taxon>Bacillati</taxon>
        <taxon>Actinomycetota</taxon>
        <taxon>Actinomycetes</taxon>
        <taxon>Micrococcales</taxon>
        <taxon>Microbacteriaceae</taxon>
        <taxon>Microbacterium</taxon>
    </lineage>
</organism>
<protein>
    <recommendedName>
        <fullName evidence="5">Putative glutamate--cysteine ligase 2</fullName>
        <ecNumber evidence="5">6.3.2.2</ecNumber>
    </recommendedName>
    <alternativeName>
        <fullName evidence="5">Gamma-glutamylcysteine synthetase 2</fullName>
        <shortName evidence="5">GCS 2</shortName>
        <shortName evidence="5">Gamma-GCS 2</shortName>
    </alternativeName>
</protein>
<dbReference type="Proteomes" id="UP001500326">
    <property type="component" value="Unassembled WGS sequence"/>
</dbReference>
<comment type="function">
    <text evidence="5">ATP-dependent carboxylate-amine ligase which exhibits weak glutamate--cysteine ligase activity.</text>
</comment>
<feature type="region of interest" description="Disordered" evidence="6">
    <location>
        <begin position="1"/>
        <end position="37"/>
    </location>
</feature>
<reference evidence="8" key="1">
    <citation type="journal article" date="2019" name="Int. J. Syst. Evol. Microbiol.">
        <title>The Global Catalogue of Microorganisms (GCM) 10K type strain sequencing project: providing services to taxonomists for standard genome sequencing and annotation.</title>
        <authorList>
            <consortium name="The Broad Institute Genomics Platform"/>
            <consortium name="The Broad Institute Genome Sequencing Center for Infectious Disease"/>
            <person name="Wu L."/>
            <person name="Ma J."/>
        </authorList>
    </citation>
    <scope>NUCLEOTIDE SEQUENCE [LARGE SCALE GENOMIC DNA]</scope>
    <source>
        <strain evidence="8">JCM 14902</strain>
    </source>
</reference>
<evidence type="ECO:0000313" key="7">
    <source>
        <dbReference type="EMBL" id="GAA1991031.1"/>
    </source>
</evidence>
<proteinExistence type="inferred from homology"/>
<dbReference type="InterPro" id="IPR014746">
    <property type="entry name" value="Gln_synth/guanido_kin_cat_dom"/>
</dbReference>
<name>A0ABP5E3D8_9MICO</name>
<comment type="similarity">
    <text evidence="5">Belongs to the glutamate--cysteine ligase type 2 family. YbdK subfamily.</text>
</comment>
<dbReference type="GO" id="GO:0016874">
    <property type="term" value="F:ligase activity"/>
    <property type="evidence" value="ECO:0007669"/>
    <property type="project" value="UniProtKB-KW"/>
</dbReference>
<dbReference type="NCBIfam" id="NF010043">
    <property type="entry name" value="PRK13517.1-3"/>
    <property type="match status" value="1"/>
</dbReference>
<dbReference type="PANTHER" id="PTHR36510">
    <property type="entry name" value="GLUTAMATE--CYSTEINE LIGASE 2-RELATED"/>
    <property type="match status" value="1"/>
</dbReference>
<dbReference type="EMBL" id="BAAAOH010000001">
    <property type="protein sequence ID" value="GAA1991031.1"/>
    <property type="molecule type" value="Genomic_DNA"/>
</dbReference>
<sequence>MLDRGSSIRSDPPFFHTAGDPANPALSHIAPDAANRPTRRRVQTSACHNVPMTVPFATSARSTVGLEWELMLADGETGDLVPRAPEVMEVLEEQTALERYTVTGELLTNTVEVTSGVGATVAAAVDDIADSIAAIRTVTNPMDVELLCAGSHPFAQWYNQGITDKTRYHKLIERTQWWGRNMMIWGIHVHVGVEDVNKVFPIINALAGYLPHLQALSASSPFWAGERTGYASNRALVFQQLPTAGLPWPLENWAEFEGYLDDMVGTGVMEDATEVRWDIRPAPRWGTIEVRACDGMSTLPELAAVAALVQSLVEEFSRQLDAGEELLALQPWFVRENKWRAARYGLDARIIIDREGTQAPVREHLLETLDRIRDIAVELKCARELAAIDTILTQGASYERQLMVADAADGDLREVVLHLIREFRAGPTLRDHLASLGH</sequence>
<dbReference type="Pfam" id="PF04107">
    <property type="entry name" value="GCS2"/>
    <property type="match status" value="1"/>
</dbReference>
<dbReference type="EC" id="6.3.2.2" evidence="5"/>
<evidence type="ECO:0000256" key="2">
    <source>
        <dbReference type="ARBA" id="ARBA00022741"/>
    </source>
</evidence>
<dbReference type="InterPro" id="IPR006336">
    <property type="entry name" value="GCS2"/>
</dbReference>
<dbReference type="NCBIfam" id="NF010044">
    <property type="entry name" value="PRK13517.1-4"/>
    <property type="match status" value="1"/>
</dbReference>
<dbReference type="NCBIfam" id="NF010042">
    <property type="entry name" value="PRK13517.1-2"/>
    <property type="match status" value="1"/>
</dbReference>
<dbReference type="InterPro" id="IPR050141">
    <property type="entry name" value="GCL_type2/YbdK_subfam"/>
</dbReference>